<evidence type="ECO:0000259" key="7">
    <source>
        <dbReference type="Pfam" id="PF21252"/>
    </source>
</evidence>
<dbReference type="PANTHER" id="PTHR43818:SF1">
    <property type="entry name" value="GLYCOSYL HYDROLASE FAMILY 109 PROTEIN"/>
    <property type="match status" value="1"/>
</dbReference>
<dbReference type="SUPFAM" id="SSF51735">
    <property type="entry name" value="NAD(P)-binding Rossmann-fold domains"/>
    <property type="match status" value="1"/>
</dbReference>
<feature type="domain" description="Glycosyl hydrolase 109 C-terminal" evidence="7">
    <location>
        <begin position="172"/>
        <end position="353"/>
    </location>
</feature>
<comment type="caution">
    <text evidence="8">The sequence shown here is derived from an EMBL/GenBank/DDBJ whole genome shotgun (WGS) entry which is preliminary data.</text>
</comment>
<keyword evidence="4" id="KW-0520">NAD</keyword>
<gene>
    <name evidence="8" type="ORF">QQ008_17440</name>
</gene>
<proteinExistence type="inferred from homology"/>
<dbReference type="PANTHER" id="PTHR43818">
    <property type="entry name" value="BCDNA.GH03377"/>
    <property type="match status" value="1"/>
</dbReference>
<dbReference type="Gene3D" id="3.30.360.10">
    <property type="entry name" value="Dihydrodipicolinate Reductase, domain 2"/>
    <property type="match status" value="1"/>
</dbReference>
<dbReference type="Proteomes" id="UP001172082">
    <property type="component" value="Unassembled WGS sequence"/>
</dbReference>
<keyword evidence="3" id="KW-0378">Hydrolase</keyword>
<dbReference type="SUPFAM" id="SSF55347">
    <property type="entry name" value="Glyceraldehyde-3-phosphate dehydrogenase-like, C-terminal domain"/>
    <property type="match status" value="1"/>
</dbReference>
<dbReference type="InterPro" id="IPR049303">
    <property type="entry name" value="Glyco_hydro_109_C"/>
</dbReference>
<evidence type="ECO:0000259" key="6">
    <source>
        <dbReference type="Pfam" id="PF01408"/>
    </source>
</evidence>
<dbReference type="RefSeq" id="WP_346753199.1">
    <property type="nucleotide sequence ID" value="NZ_JAUJEA010000006.1"/>
</dbReference>
<keyword evidence="5" id="KW-0326">Glycosidase</keyword>
<evidence type="ECO:0000256" key="1">
    <source>
        <dbReference type="ARBA" id="ARBA00001911"/>
    </source>
</evidence>
<evidence type="ECO:0000256" key="4">
    <source>
        <dbReference type="ARBA" id="ARBA00023027"/>
    </source>
</evidence>
<sequence>MKRRTFTKSTSMALVGVSLGAPNILRAGRKKDSKLRLAFIGTGLRGRNHVRNMIVEKDVECVAISDIDPEAVKETKKLFDKYNVGFPKVYGEHEYSYREMLEKEDLDAVVIAPNWKWHTTMCIDAMEAGVFTGVEVAGAFSVDECWDLVNTHQRTGTHLMFMENVCYRRDVMAVLNMVRDNVFGELLHLRGGYMHDLRHVKFDDGKGGVAFGENGFAEARWRTEHSLRRNGDLYPTHGLGPVSMMVNMNRGNRLLSISSFATKSRSLQSYVAKHPKGGKYHAYTQLDWQLGDIVTSTITTANGETIIITHDTNTARPYSLDFRVQGVEGVIDFDYGTQRIHIQEKTQAHSWEDAKPWLKEYDHPLWKEFGDVARDAGHGGMDFFLDRQFIQSAKDNTPPVIDVYDAATMRAITPLSEASIREGGAVQQIPDFTEGKWITKKPVFGLV</sequence>
<dbReference type="Gene3D" id="3.40.50.720">
    <property type="entry name" value="NAD(P)-binding Rossmann-like Domain"/>
    <property type="match status" value="1"/>
</dbReference>
<protein>
    <submittedName>
        <fullName evidence="8">Gfo/Idh/MocA family oxidoreductase</fullName>
    </submittedName>
</protein>
<reference evidence="8" key="1">
    <citation type="submission" date="2023-06" db="EMBL/GenBank/DDBJ databases">
        <title>Genomic of Parafulvivirga corallium.</title>
        <authorList>
            <person name="Wang G."/>
        </authorList>
    </citation>
    <scope>NUCLEOTIDE SEQUENCE</scope>
    <source>
        <strain evidence="8">BMA10</strain>
    </source>
</reference>
<dbReference type="InterPro" id="IPR050463">
    <property type="entry name" value="Gfo/Idh/MocA_oxidrdct_glycsds"/>
</dbReference>
<evidence type="ECO:0000313" key="8">
    <source>
        <dbReference type="EMBL" id="MDN5203177.1"/>
    </source>
</evidence>
<keyword evidence="9" id="KW-1185">Reference proteome</keyword>
<evidence type="ECO:0000256" key="5">
    <source>
        <dbReference type="ARBA" id="ARBA00023295"/>
    </source>
</evidence>
<dbReference type="InterPro" id="IPR036291">
    <property type="entry name" value="NAD(P)-bd_dom_sf"/>
</dbReference>
<evidence type="ECO:0000256" key="2">
    <source>
        <dbReference type="ARBA" id="ARBA00009329"/>
    </source>
</evidence>
<dbReference type="Pfam" id="PF21252">
    <property type="entry name" value="Glyco_hydro_109_C"/>
    <property type="match status" value="1"/>
</dbReference>
<dbReference type="Pfam" id="PF01408">
    <property type="entry name" value="GFO_IDH_MocA"/>
    <property type="match status" value="1"/>
</dbReference>
<dbReference type="EMBL" id="JAUJEA010000006">
    <property type="protein sequence ID" value="MDN5203177.1"/>
    <property type="molecule type" value="Genomic_DNA"/>
</dbReference>
<dbReference type="InterPro" id="IPR000683">
    <property type="entry name" value="Gfo/Idh/MocA-like_OxRdtase_N"/>
</dbReference>
<comment type="cofactor">
    <cofactor evidence="1">
        <name>NAD(+)</name>
        <dbReference type="ChEBI" id="CHEBI:57540"/>
    </cofactor>
</comment>
<comment type="similarity">
    <text evidence="2">Belongs to the Gfo/Idh/MocA family. Glycosyl hydrolase 109 subfamily.</text>
</comment>
<organism evidence="8 9">
    <name type="scientific">Splendidivirga corallicola</name>
    <dbReference type="NCBI Taxonomy" id="3051826"/>
    <lineage>
        <taxon>Bacteria</taxon>
        <taxon>Pseudomonadati</taxon>
        <taxon>Bacteroidota</taxon>
        <taxon>Cytophagia</taxon>
        <taxon>Cytophagales</taxon>
        <taxon>Splendidivirgaceae</taxon>
        <taxon>Splendidivirga</taxon>
    </lineage>
</organism>
<evidence type="ECO:0000313" key="9">
    <source>
        <dbReference type="Proteomes" id="UP001172082"/>
    </source>
</evidence>
<name>A0ABT8KT56_9BACT</name>
<accession>A0ABT8KT56</accession>
<feature type="domain" description="Gfo/Idh/MocA-like oxidoreductase N-terminal" evidence="6">
    <location>
        <begin position="36"/>
        <end position="160"/>
    </location>
</feature>
<evidence type="ECO:0000256" key="3">
    <source>
        <dbReference type="ARBA" id="ARBA00022801"/>
    </source>
</evidence>